<feature type="chain" id="PRO_5002684153" evidence="6">
    <location>
        <begin position="25"/>
        <end position="257"/>
    </location>
</feature>
<dbReference type="Pfam" id="PF00089">
    <property type="entry name" value="Trypsin"/>
    <property type="match status" value="1"/>
</dbReference>
<evidence type="ECO:0000259" key="7">
    <source>
        <dbReference type="PROSITE" id="PS50240"/>
    </source>
</evidence>
<keyword evidence="3" id="KW-0378">Hydrolase</keyword>
<evidence type="ECO:0000256" key="5">
    <source>
        <dbReference type="ARBA" id="ARBA00023157"/>
    </source>
</evidence>
<dbReference type="EMBL" id="AB264172">
    <property type="protein sequence ID" value="BAF62632.1"/>
    <property type="molecule type" value="mRNA"/>
</dbReference>
<dbReference type="InterPro" id="IPR001314">
    <property type="entry name" value="Peptidase_S1A"/>
</dbReference>
<dbReference type="SMART" id="SM00020">
    <property type="entry name" value="Tryp_SPc"/>
    <property type="match status" value="1"/>
</dbReference>
<dbReference type="AlphaFoldDB" id="A5HUI7"/>
<dbReference type="PANTHER" id="PTHR24276">
    <property type="entry name" value="POLYSERASE-RELATED"/>
    <property type="match status" value="1"/>
</dbReference>
<evidence type="ECO:0000256" key="6">
    <source>
        <dbReference type="SAM" id="SignalP"/>
    </source>
</evidence>
<dbReference type="InterPro" id="IPR001254">
    <property type="entry name" value="Trypsin_dom"/>
</dbReference>
<dbReference type="PRINTS" id="PR00722">
    <property type="entry name" value="CHYMOTRYPSIN"/>
</dbReference>
<proteinExistence type="evidence at transcript level"/>
<evidence type="ECO:0000256" key="1">
    <source>
        <dbReference type="ARBA" id="ARBA00007664"/>
    </source>
</evidence>
<evidence type="ECO:0000256" key="2">
    <source>
        <dbReference type="ARBA" id="ARBA00022670"/>
    </source>
</evidence>
<evidence type="ECO:0000313" key="8">
    <source>
        <dbReference type="EMBL" id="BAF62632.1"/>
    </source>
</evidence>
<dbReference type="InterPro" id="IPR009003">
    <property type="entry name" value="Peptidase_S1_PA"/>
</dbReference>
<keyword evidence="4" id="KW-0720">Serine protease</keyword>
<dbReference type="GO" id="GO:0004252">
    <property type="term" value="F:serine-type endopeptidase activity"/>
    <property type="evidence" value="ECO:0007669"/>
    <property type="project" value="InterPro"/>
</dbReference>
<evidence type="ECO:0000256" key="3">
    <source>
        <dbReference type="ARBA" id="ARBA00022801"/>
    </source>
</evidence>
<dbReference type="Gene3D" id="2.40.10.10">
    <property type="entry name" value="Trypsin-like serine proteases"/>
    <property type="match status" value="2"/>
</dbReference>
<feature type="signal peptide" evidence="6">
    <location>
        <begin position="1"/>
        <end position="24"/>
    </location>
</feature>
<keyword evidence="6" id="KW-0732">Signal</keyword>
<dbReference type="CDD" id="cd00190">
    <property type="entry name" value="Tryp_SPc"/>
    <property type="match status" value="1"/>
</dbReference>
<dbReference type="PROSITE" id="PS50240">
    <property type="entry name" value="TRYPSIN_DOM"/>
    <property type="match status" value="1"/>
</dbReference>
<feature type="domain" description="Peptidase S1" evidence="7">
    <location>
        <begin position="18"/>
        <end position="254"/>
    </location>
</feature>
<keyword evidence="5" id="KW-1015">Disulfide bond</keyword>
<sequence length="257" mass="28544">MNFLLSKQIISVVVVYILTAGNVAQSEVTSRVGWVQMNEAPYQASLWFRGDYMCDGVIVSPKTILTIAQCVMGITPEYYPDYKVRAGTRCVRAGGEVYTVAGIYTHPNYTFSNSGLSDNDFAIIRLKKPMLMNEARQAIAIAKENPPVNAKGFLVGWGRNHLQDISINFLRKAESTVVSRSFCQEKVHKPLHANVICTYDRGDPEKCVGNAGSPLVYDNKLVGLLTWNGDCGKVYPAVFAAVSQYRIFINRIMLQDS</sequence>
<comment type="similarity">
    <text evidence="1">Belongs to the peptidase S1 family.</text>
</comment>
<protein>
    <submittedName>
        <fullName evidence="8">Elastase-like protein</fullName>
    </submittedName>
</protein>
<organism evidence="8">
    <name type="scientific">Cyphononyx dorsalis</name>
    <name type="common">Spider wasp</name>
    <name type="synonym">Cyphononyx fulvognathus</name>
    <dbReference type="NCBI Taxonomy" id="246266"/>
    <lineage>
        <taxon>Eukaryota</taxon>
        <taxon>Metazoa</taxon>
        <taxon>Ecdysozoa</taxon>
        <taxon>Arthropoda</taxon>
        <taxon>Hexapoda</taxon>
        <taxon>Insecta</taxon>
        <taxon>Pterygota</taxon>
        <taxon>Neoptera</taxon>
        <taxon>Endopterygota</taxon>
        <taxon>Hymenoptera</taxon>
        <taxon>Apocrita</taxon>
        <taxon>Aculeata</taxon>
        <taxon>Pompiloidea</taxon>
        <taxon>Pompilidae</taxon>
        <taxon>Pepsinae</taxon>
        <taxon>Cyphononyx</taxon>
    </lineage>
</organism>
<reference evidence="8" key="1">
    <citation type="journal article" date="2007" name="Insect Biochem. Mol. Biol.">
        <title>Identification of proteins from venom of the paralytic spider wasp, Cyphononyx dorsalis.</title>
        <authorList>
            <person name="Yamamoto T."/>
            <person name="Arimoto H."/>
            <person name="Kinumi T."/>
            <person name="Oba Y."/>
            <person name="Uemura D."/>
        </authorList>
    </citation>
    <scope>NUCLEOTIDE SEQUENCE</scope>
</reference>
<dbReference type="GO" id="GO:0006508">
    <property type="term" value="P:proteolysis"/>
    <property type="evidence" value="ECO:0007669"/>
    <property type="project" value="UniProtKB-KW"/>
</dbReference>
<dbReference type="SUPFAM" id="SSF50494">
    <property type="entry name" value="Trypsin-like serine proteases"/>
    <property type="match status" value="1"/>
</dbReference>
<dbReference type="InterPro" id="IPR043504">
    <property type="entry name" value="Peptidase_S1_PA_chymotrypsin"/>
</dbReference>
<name>A5HUI7_CYPDO</name>
<keyword evidence="2" id="KW-0645">Protease</keyword>
<dbReference type="InterPro" id="IPR050430">
    <property type="entry name" value="Peptidase_S1"/>
</dbReference>
<dbReference type="PANTHER" id="PTHR24276:SF91">
    <property type="entry name" value="AT26814P-RELATED"/>
    <property type="match status" value="1"/>
</dbReference>
<evidence type="ECO:0000256" key="4">
    <source>
        <dbReference type="ARBA" id="ARBA00022825"/>
    </source>
</evidence>
<accession>A5HUI7</accession>